<dbReference type="PANTHER" id="PTHR40274:SF3">
    <property type="entry name" value="VIRGINIAMYCIN B LYASE"/>
    <property type="match status" value="1"/>
</dbReference>
<sequence length="784" mass="83268">MPLNMHGVRRALALIFPISLLVAGGTACKTGGSPETSPPSTAGTFVNLGTQITRVVSTEGTVFKDSSGNVYHGVFVNGNPGKFAVLSAQTWELVKLIDVPGSASHRAILTGSDGKVYIGSAGTGELFRYTPGADRLESLGKAVAGETIIYDLTNGPDGKLYGGTYPGGKIFEYDSVRGTFKDLGVVHEGEKYARQVAYDFDENALYVGTGTACKLIRVDLTTGAKSGNLLPDSYSTMEYPNGIEIIDGKLYIQLNKSSQMVVWDKRTGNIDYTIDKASPSVVKSPVEGDRKVYLFNPGDGYLTAYDPDLKKLNTIVRVGGYNGWKAAEFVKLPGSTNDTLVAWMGYSGAMRYDMQAGKLEARSLQVPGQPIEIRSIKGGPDGKVYTSGIQGGSGVYDPNTGVTVAGPNLSQAEGIGSLGGSLYFGMYPSARVSVLDTTRSWGASNPKEVFKLPAADLQDRPFAVLGVEAHRKLFVGTVAQYGQQAGALAIYDTGSGRLQTMRDVVRHQSVVSLAYLNGKVYGGTTIWGAYGAPNPTETEGKLFAWDVASGKKEFELAPVPGKKGVTGLLAGPDGMLWGFAEGNLFVFDPAKQSVIYTAAIMEASYSGTTWTDAYMELGNDGNVYGTARGQFFAVDAKTKQVTLLDTARKFSNLAQDDYGNLYLRSGVKEQSHELWKYSSPALQVKPVSAELALSSDTIRPSDKAKVRVQKLLLEKGKSTANTAGAVIRYTSSRPEVASVAEDGTVTGHKAGTALIGARIELKELGAAIDAKQVTVHVAGNASSP</sequence>
<protein>
    <recommendedName>
        <fullName evidence="4">BIG2 domain-containing protein</fullName>
    </recommendedName>
</protein>
<evidence type="ECO:0008006" key="4">
    <source>
        <dbReference type="Google" id="ProtNLM"/>
    </source>
</evidence>
<dbReference type="InterPro" id="IPR051344">
    <property type="entry name" value="Vgb"/>
</dbReference>
<feature type="signal peptide" evidence="1">
    <location>
        <begin position="1"/>
        <end position="23"/>
    </location>
</feature>
<keyword evidence="3" id="KW-1185">Reference proteome</keyword>
<feature type="chain" id="PRO_5039458299" description="BIG2 domain-containing protein" evidence="1">
    <location>
        <begin position="24"/>
        <end position="784"/>
    </location>
</feature>
<dbReference type="Proteomes" id="UP000693672">
    <property type="component" value="Unassembled WGS sequence"/>
</dbReference>
<proteinExistence type="predicted"/>
<evidence type="ECO:0000256" key="1">
    <source>
        <dbReference type="SAM" id="SignalP"/>
    </source>
</evidence>
<gene>
    <name evidence="2" type="ORF">PAESOLCIP111_02000</name>
</gene>
<dbReference type="AlphaFoldDB" id="A0A916K1D6"/>
<accession>A0A916K1D6</accession>
<comment type="caution">
    <text evidence="2">The sequence shown here is derived from an EMBL/GenBank/DDBJ whole genome shotgun (WGS) entry which is preliminary data.</text>
</comment>
<keyword evidence="1" id="KW-0732">Signal</keyword>
<organism evidence="2 3">
    <name type="scientific">Paenibacillus solanacearum</name>
    <dbReference type="NCBI Taxonomy" id="2048548"/>
    <lineage>
        <taxon>Bacteria</taxon>
        <taxon>Bacillati</taxon>
        <taxon>Bacillota</taxon>
        <taxon>Bacilli</taxon>
        <taxon>Bacillales</taxon>
        <taxon>Paenibacillaceae</taxon>
        <taxon>Paenibacillus</taxon>
    </lineage>
</organism>
<evidence type="ECO:0000313" key="2">
    <source>
        <dbReference type="EMBL" id="CAG7617249.1"/>
    </source>
</evidence>
<dbReference type="EMBL" id="CAJVAS010000006">
    <property type="protein sequence ID" value="CAG7617249.1"/>
    <property type="molecule type" value="Genomic_DNA"/>
</dbReference>
<dbReference type="PANTHER" id="PTHR40274">
    <property type="entry name" value="VIRGINIAMYCIN B LYASE"/>
    <property type="match status" value="1"/>
</dbReference>
<evidence type="ECO:0000313" key="3">
    <source>
        <dbReference type="Proteomes" id="UP000693672"/>
    </source>
</evidence>
<name>A0A916K1D6_9BACL</name>
<reference evidence="2" key="1">
    <citation type="submission" date="2021-06" db="EMBL/GenBank/DDBJ databases">
        <authorList>
            <person name="Criscuolo A."/>
        </authorList>
    </citation>
    <scope>NUCLEOTIDE SEQUENCE</scope>
    <source>
        <strain evidence="2">CIP111600</strain>
    </source>
</reference>